<dbReference type="InterPro" id="IPR008979">
    <property type="entry name" value="Galactose-bd-like_sf"/>
</dbReference>
<dbReference type="InterPro" id="IPR000421">
    <property type="entry name" value="FA58C"/>
</dbReference>
<dbReference type="SUPFAM" id="SSF51445">
    <property type="entry name" value="(Trans)glycosidases"/>
    <property type="match status" value="1"/>
</dbReference>
<gene>
    <name evidence="7" type="ORF">NCTC11190_00541</name>
</gene>
<keyword evidence="5" id="KW-0326">Glycosidase</keyword>
<dbReference type="InterPro" id="IPR057739">
    <property type="entry name" value="Glyco_hydro_29_N"/>
</dbReference>
<accession>A0A379MNN3</accession>
<name>A0A379MNN3_9BACT</name>
<evidence type="ECO:0000313" key="8">
    <source>
        <dbReference type="Proteomes" id="UP000255233"/>
    </source>
</evidence>
<evidence type="ECO:0000259" key="6">
    <source>
        <dbReference type="PROSITE" id="PS50022"/>
    </source>
</evidence>
<proteinExistence type="inferred from homology"/>
<dbReference type="Gene3D" id="3.20.20.80">
    <property type="entry name" value="Glycosidases"/>
    <property type="match status" value="1"/>
</dbReference>
<evidence type="ECO:0000313" key="7">
    <source>
        <dbReference type="EMBL" id="SUE33334.1"/>
    </source>
</evidence>
<dbReference type="EMBL" id="UGVL01000001">
    <property type="protein sequence ID" value="SUE33334.1"/>
    <property type="molecule type" value="Genomic_DNA"/>
</dbReference>
<evidence type="ECO:0000256" key="3">
    <source>
        <dbReference type="ARBA" id="ARBA00022729"/>
    </source>
</evidence>
<dbReference type="PROSITE" id="PS50022">
    <property type="entry name" value="FA58C_3"/>
    <property type="match status" value="1"/>
</dbReference>
<dbReference type="GO" id="GO:0005764">
    <property type="term" value="C:lysosome"/>
    <property type="evidence" value="ECO:0007669"/>
    <property type="project" value="TreeGrafter"/>
</dbReference>
<protein>
    <recommendedName>
        <fullName evidence="2">alpha-L-fucosidase</fullName>
        <ecNumber evidence="2">3.2.1.51</ecNumber>
    </recommendedName>
</protein>
<evidence type="ECO:0000256" key="4">
    <source>
        <dbReference type="ARBA" id="ARBA00022801"/>
    </source>
</evidence>
<sequence length="720" mass="80424">MIKNLFFLVGFRDSGRPGATPGGGPQPRKLGFASAGSGIFTMTLLFAAAFAVVSCQKKGTAPEPVYPVPTPAQIAWQKMETYAFVHFGLNTFNDLEWGYGDTPAETFNPTDLDAEQWVRIIKEAGFKGVILTAKHHDGFNLWPSKYTEYSVKNSPWRNGQGDMVRDLVDACRKYGLKFGLYLSPWDRNHAEYGKPGYTEYFHNQIQELITEYCDSIELFEYWFDGANGGDGYYGGAREKRSIDPDSYYQYERAVEFIHSKFPDAMIFGGTEPTIRWVGNEEGWAGQTDWAPYKPGDNPHYGSPNGTQWLPAECDVSIRPGWFYHAREDQSVRTLSHLVNIYYQSVGRNATLLMNFPVALNGRIHPLDSARIMEWRQVLDEQFETDLLSGIEPKASNTRGSDFRATRLTDGDWDTYWATEDTVTTGSVEFRFDTVTPVNRLLLQEYIPLGQRVAKFGVEYLDTLAQWRPVDTQDTMTTIGYKRIIRFETAQARALRVRFTESRGPLCINNIEAYLAPVLMVEPSIRRNAEGTVFIDAAPGAEIRYTTDGTVPTSRSALFREPFPMPRKGTVKAIAVDPTLGKVSPAASRTFDIPTAAFSVVKPAGEKALTAFDGNPSTAWYLLLSKSRELEFDLGDTYTVTGLTYAPDANRWGMGPVSKYRIFVDGREAASGEFSNIKANPIEQVVTFAEPIRGSRIAFVVDATADDAASASFAEITVLTK</sequence>
<evidence type="ECO:0000256" key="1">
    <source>
        <dbReference type="ARBA" id="ARBA00007951"/>
    </source>
</evidence>
<keyword evidence="3" id="KW-0732">Signal</keyword>
<evidence type="ECO:0000256" key="5">
    <source>
        <dbReference type="ARBA" id="ARBA00023295"/>
    </source>
</evidence>
<dbReference type="EC" id="3.2.1.51" evidence="2"/>
<dbReference type="Pfam" id="PF13290">
    <property type="entry name" value="CHB_HEX_C_1"/>
    <property type="match status" value="1"/>
</dbReference>
<dbReference type="SUPFAM" id="SSF49785">
    <property type="entry name" value="Galactose-binding domain-like"/>
    <property type="match status" value="2"/>
</dbReference>
<dbReference type="PANTHER" id="PTHR10030">
    <property type="entry name" value="ALPHA-L-FUCOSIDASE"/>
    <property type="match status" value="1"/>
</dbReference>
<dbReference type="InterPro" id="IPR000933">
    <property type="entry name" value="Glyco_hydro_29"/>
</dbReference>
<evidence type="ECO:0000256" key="2">
    <source>
        <dbReference type="ARBA" id="ARBA00012662"/>
    </source>
</evidence>
<reference evidence="7 8" key="1">
    <citation type="submission" date="2018-06" db="EMBL/GenBank/DDBJ databases">
        <authorList>
            <consortium name="Pathogen Informatics"/>
            <person name="Doyle S."/>
        </authorList>
    </citation>
    <scope>NUCLEOTIDE SEQUENCE [LARGE SCALE GENOMIC DNA]</scope>
    <source>
        <strain evidence="7 8">NCTC11190</strain>
    </source>
</reference>
<dbReference type="Pfam" id="PF00754">
    <property type="entry name" value="F5_F8_type_C"/>
    <property type="match status" value="2"/>
</dbReference>
<dbReference type="STRING" id="880526.GCA_000427365_00904"/>
<comment type="similarity">
    <text evidence="1">Belongs to the glycosyl hydrolase 29 family.</text>
</comment>
<dbReference type="GO" id="GO:0004560">
    <property type="term" value="F:alpha-L-fucosidase activity"/>
    <property type="evidence" value="ECO:0007669"/>
    <property type="project" value="InterPro"/>
</dbReference>
<dbReference type="Gene3D" id="2.60.120.260">
    <property type="entry name" value="Galactose-binding domain-like"/>
    <property type="match status" value="2"/>
</dbReference>
<dbReference type="InterPro" id="IPR017853">
    <property type="entry name" value="GH"/>
</dbReference>
<dbReference type="GO" id="GO:0016139">
    <property type="term" value="P:glycoside catabolic process"/>
    <property type="evidence" value="ECO:0007669"/>
    <property type="project" value="TreeGrafter"/>
</dbReference>
<dbReference type="PANTHER" id="PTHR10030:SF37">
    <property type="entry name" value="ALPHA-L-FUCOSIDASE-RELATED"/>
    <property type="match status" value="1"/>
</dbReference>
<organism evidence="7 8">
    <name type="scientific">Rikenella microfusus</name>
    <dbReference type="NCBI Taxonomy" id="28139"/>
    <lineage>
        <taxon>Bacteria</taxon>
        <taxon>Pseudomonadati</taxon>
        <taxon>Bacteroidota</taxon>
        <taxon>Bacteroidia</taxon>
        <taxon>Bacteroidales</taxon>
        <taxon>Rikenellaceae</taxon>
        <taxon>Rikenella</taxon>
    </lineage>
</organism>
<dbReference type="SMART" id="SM00812">
    <property type="entry name" value="Alpha_L_fucos"/>
    <property type="match status" value="1"/>
</dbReference>
<feature type="domain" description="F5/8 type C" evidence="6">
    <location>
        <begin position="574"/>
        <end position="720"/>
    </location>
</feature>
<dbReference type="GO" id="GO:0006004">
    <property type="term" value="P:fucose metabolic process"/>
    <property type="evidence" value="ECO:0007669"/>
    <property type="project" value="TreeGrafter"/>
</dbReference>
<dbReference type="AlphaFoldDB" id="A0A379MNN3"/>
<keyword evidence="4" id="KW-0378">Hydrolase</keyword>
<dbReference type="InterPro" id="IPR059177">
    <property type="entry name" value="GH29D-like_dom"/>
</dbReference>
<keyword evidence="8" id="KW-1185">Reference proteome</keyword>
<dbReference type="Pfam" id="PF01120">
    <property type="entry name" value="Alpha_L_fucos"/>
    <property type="match status" value="1"/>
</dbReference>
<dbReference type="Proteomes" id="UP000255233">
    <property type="component" value="Unassembled WGS sequence"/>
</dbReference>